<dbReference type="SMART" id="SM00116">
    <property type="entry name" value="CBS"/>
    <property type="match status" value="4"/>
</dbReference>
<gene>
    <name evidence="8" type="ORF">CVLEPA_LOCUS11427</name>
</gene>
<feature type="domain" description="CBS" evidence="7">
    <location>
        <begin position="707"/>
        <end position="764"/>
    </location>
</feature>
<dbReference type="Gene3D" id="3.10.580.10">
    <property type="entry name" value="CBS-domain"/>
    <property type="match status" value="3"/>
</dbReference>
<feature type="compositionally biased region" description="Low complexity" evidence="6">
    <location>
        <begin position="82"/>
        <end position="95"/>
    </location>
</feature>
<feature type="compositionally biased region" description="Basic residues" evidence="6">
    <location>
        <begin position="640"/>
        <end position="667"/>
    </location>
</feature>
<feature type="compositionally biased region" description="Polar residues" evidence="6">
    <location>
        <begin position="256"/>
        <end position="268"/>
    </location>
</feature>
<feature type="region of interest" description="Disordered" evidence="6">
    <location>
        <begin position="637"/>
        <end position="707"/>
    </location>
</feature>
<dbReference type="InterPro" id="IPR046342">
    <property type="entry name" value="CBS_dom_sf"/>
</dbReference>
<dbReference type="PANTHER" id="PTHR13780:SF35">
    <property type="entry name" value="LD22662P"/>
    <property type="match status" value="1"/>
</dbReference>
<feature type="compositionally biased region" description="Basic and acidic residues" evidence="6">
    <location>
        <begin position="269"/>
        <end position="281"/>
    </location>
</feature>
<keyword evidence="9" id="KW-1185">Reference proteome</keyword>
<evidence type="ECO:0000256" key="4">
    <source>
        <dbReference type="ARBA" id="ARBA00025878"/>
    </source>
</evidence>
<dbReference type="EMBL" id="CAWYQH010000079">
    <property type="protein sequence ID" value="CAK8681201.1"/>
    <property type="molecule type" value="Genomic_DNA"/>
</dbReference>
<accession>A0ABP0FRC5</accession>
<feature type="compositionally biased region" description="Polar residues" evidence="6">
    <location>
        <begin position="96"/>
        <end position="105"/>
    </location>
</feature>
<dbReference type="InterPro" id="IPR050511">
    <property type="entry name" value="AMPK_gamma/SDS23_families"/>
</dbReference>
<comment type="subunit">
    <text evidence="4">AMPK is a heterotrimer of an alpha catalytic subunit (PRKAA1 or PRKAA2), a beta (PRKAB1 or PRKAB2) and a gamma non-catalytic subunits (PRKAG1, PRKAG2 or PRKAG3). Interacts with FNIP1 and FNIP2.</text>
</comment>
<proteinExistence type="inferred from homology"/>
<dbReference type="Proteomes" id="UP001642483">
    <property type="component" value="Unassembled WGS sequence"/>
</dbReference>
<dbReference type="PROSITE" id="PS51371">
    <property type="entry name" value="CBS"/>
    <property type="match status" value="3"/>
</dbReference>
<reference evidence="8 9" key="1">
    <citation type="submission" date="2024-02" db="EMBL/GenBank/DDBJ databases">
        <authorList>
            <person name="Daric V."/>
            <person name="Darras S."/>
        </authorList>
    </citation>
    <scope>NUCLEOTIDE SEQUENCE [LARGE SCALE GENOMIC DNA]</scope>
</reference>
<dbReference type="InterPro" id="IPR000644">
    <property type="entry name" value="CBS_dom"/>
</dbReference>
<organism evidence="8 9">
    <name type="scientific">Clavelina lepadiformis</name>
    <name type="common">Light-bulb sea squirt</name>
    <name type="synonym">Ascidia lepadiformis</name>
    <dbReference type="NCBI Taxonomy" id="159417"/>
    <lineage>
        <taxon>Eukaryota</taxon>
        <taxon>Metazoa</taxon>
        <taxon>Chordata</taxon>
        <taxon>Tunicata</taxon>
        <taxon>Ascidiacea</taxon>
        <taxon>Aplousobranchia</taxon>
        <taxon>Clavelinidae</taxon>
        <taxon>Clavelina</taxon>
    </lineage>
</organism>
<protein>
    <recommendedName>
        <fullName evidence="7">CBS domain-containing protein</fullName>
    </recommendedName>
</protein>
<dbReference type="SUPFAM" id="SSF54631">
    <property type="entry name" value="CBS-domain pair"/>
    <property type="match status" value="2"/>
</dbReference>
<keyword evidence="3 5" id="KW-0129">CBS domain</keyword>
<evidence type="ECO:0000256" key="3">
    <source>
        <dbReference type="ARBA" id="ARBA00023122"/>
    </source>
</evidence>
<evidence type="ECO:0000256" key="6">
    <source>
        <dbReference type="SAM" id="MobiDB-lite"/>
    </source>
</evidence>
<dbReference type="CDD" id="cd04618">
    <property type="entry name" value="CBS_euAMPK_gamma-like_repeat1"/>
    <property type="match status" value="1"/>
</dbReference>
<feature type="compositionally biased region" description="Polar residues" evidence="6">
    <location>
        <begin position="282"/>
        <end position="294"/>
    </location>
</feature>
<comment type="similarity">
    <text evidence="1">Belongs to the 5'-AMP-activated protein kinase gamma subunit family.</text>
</comment>
<feature type="region of interest" description="Disordered" evidence="6">
    <location>
        <begin position="213"/>
        <end position="294"/>
    </location>
</feature>
<evidence type="ECO:0000256" key="1">
    <source>
        <dbReference type="ARBA" id="ARBA00006750"/>
    </source>
</evidence>
<feature type="domain" description="CBS" evidence="7">
    <location>
        <begin position="516"/>
        <end position="576"/>
    </location>
</feature>
<dbReference type="PANTHER" id="PTHR13780">
    <property type="entry name" value="AMP-ACTIVATED PROTEIN KINASE, GAMMA REGULATORY SUBUNIT"/>
    <property type="match status" value="1"/>
</dbReference>
<keyword evidence="2" id="KW-0677">Repeat</keyword>
<feature type="compositionally biased region" description="Low complexity" evidence="6">
    <location>
        <begin position="832"/>
        <end position="846"/>
    </location>
</feature>
<evidence type="ECO:0000259" key="7">
    <source>
        <dbReference type="PROSITE" id="PS51371"/>
    </source>
</evidence>
<feature type="compositionally biased region" description="Basic residues" evidence="6">
    <location>
        <begin position="232"/>
        <end position="249"/>
    </location>
</feature>
<comment type="caution">
    <text evidence="8">The sequence shown here is derived from an EMBL/GenBank/DDBJ whole genome shotgun (WGS) entry which is preliminary data.</text>
</comment>
<dbReference type="Pfam" id="PF00571">
    <property type="entry name" value="CBS"/>
    <property type="match status" value="2"/>
</dbReference>
<feature type="domain" description="CBS" evidence="7">
    <location>
        <begin position="362"/>
        <end position="421"/>
    </location>
</feature>
<feature type="region of interest" description="Disordered" evidence="6">
    <location>
        <begin position="811"/>
        <end position="854"/>
    </location>
</feature>
<feature type="region of interest" description="Disordered" evidence="6">
    <location>
        <begin position="51"/>
        <end position="115"/>
    </location>
</feature>
<evidence type="ECO:0000256" key="2">
    <source>
        <dbReference type="ARBA" id="ARBA00022737"/>
    </source>
</evidence>
<evidence type="ECO:0000313" key="8">
    <source>
        <dbReference type="EMBL" id="CAK8681201.1"/>
    </source>
</evidence>
<evidence type="ECO:0000313" key="9">
    <source>
        <dbReference type="Proteomes" id="UP001642483"/>
    </source>
</evidence>
<sequence>MLLGSLAFLIGWLVVVNITFIFSERRGTCKCMMMHREVVANGHACHNNHKLATSNGNRKGDRAELNSLSIPIPTQKGNVRRTSTNDSESSNDSFSQPGTPNTGDISPNSAFSRSLSASHSSHSTLNVYSMSPRSTSFMFQYYSTPKGYYPVERARNGYYHTDENANTRMRKRSLVRTTSECCHGSPPNHPPSVLSGVPLNLQNEYMDDPRRRAWSESDKHRKNNMHLSRMSALKRIKRKLGRSSSLKKKKDGETNDVYNQTISNSNSLEKVEEGRQLDHSKPTSPNSSRRSTMNDEQLNQLTLHQEDETASITNHLADMNMNRNSARERIRSPSGEQSPIVNPHAELIYQRFLEEHTCYDIMPTSCKLVVFDTALQARKAFHALISNAVRSAPLWDSHTQSYVGVLTVTDFINVIIRAHRSSTMKVESVEEQTIENWRDLLEKKPYFTCVHPADSLLRSLKMLKSEHFHGIPIVDETSGDIFHIVNHKRILRFLHLFMNELPMPGFMKKTLAEARIGTYEDIATVTRNNTMLDVLQLIVERKLTAIPVVDEQGDVTDVFCKLDMISLAAQGLYHDLSMTLEIALAYRFTPLFEDENCAADAFARFSSPIPQRREFPRHRSTEQDCGKLSVFLDEISSKDHSKRGHSSIKGHAAVRPKSQHIPHHHRSSTGDSATASPRMPRHGPMAQDTLTSPDASSHHHRMRHKSLSNPLVKCRLSDRLQHVIDLMVNSDANLLVVVGQQSNHVVGVITVSDVLDFITNPQEANSSPSLHHHSSRKWRSRVRYSSLSSGSSLPSVQDGPESEALAETNDSVPLISPDSCGNGHLQNGRPASKLSSSSEASGSNDSGYLSVKDSNMNITDIGAKKRDLAGINPRFLRSGVEMERA</sequence>
<feature type="compositionally biased region" description="Low complexity" evidence="6">
    <location>
        <begin position="106"/>
        <end position="115"/>
    </location>
</feature>
<evidence type="ECO:0000256" key="5">
    <source>
        <dbReference type="PROSITE-ProRule" id="PRU00703"/>
    </source>
</evidence>
<name>A0ABP0FRC5_CLALP</name>